<evidence type="ECO:0000313" key="1">
    <source>
        <dbReference type="EMBL" id="BDB53537.1"/>
    </source>
</evidence>
<accession>A0ABN6KWH4</accession>
<reference evidence="1 2" key="2">
    <citation type="journal article" date="2022" name="Microorganisms">
        <title>Complete Genome Sequences of Two Flavobacterium ammonificans Strains and a Flavobacterium ammoniigenes Strain of Ammonifying Bacterioplankton Isolated from Surface River Water.</title>
        <authorList>
            <person name="Suda W."/>
            <person name="Ogata Y."/>
            <person name="Shindo C."/>
            <person name="Watanabe K."/>
        </authorList>
    </citation>
    <scope>NUCLEOTIDE SEQUENCE [LARGE SCALE GENOMIC DNA]</scope>
    <source>
        <strain evidence="1 2">GENT11</strain>
    </source>
</reference>
<sequence length="208" mass="23210">MTKIITTLSFFITTFLAVNAQQYEQGMGKALEFWKEGKSIDALALLERIALTEKDNWLPNYYIALISTNEAFNPSNKDKINALLTKADEVLALELDKNPNNAELLLLQAMSKTALLASDPMTYGMTLSPKIAGIYARVSVIAPENPRVVFCKAEFEMGLAKWTGADVKKLCDDVEKSIGLFATFKNETPFYPRWGLDRAQANLKNCTK</sequence>
<protein>
    <recommendedName>
        <fullName evidence="3">Tetratricopeptide repeat protein</fullName>
    </recommendedName>
</protein>
<proteinExistence type="predicted"/>
<evidence type="ECO:0000313" key="2">
    <source>
        <dbReference type="Proteomes" id="UP001319865"/>
    </source>
</evidence>
<evidence type="ECO:0008006" key="3">
    <source>
        <dbReference type="Google" id="ProtNLM"/>
    </source>
</evidence>
<dbReference type="EMBL" id="AP025183">
    <property type="protein sequence ID" value="BDB53537.1"/>
    <property type="molecule type" value="Genomic_DNA"/>
</dbReference>
<keyword evidence="2" id="KW-1185">Reference proteome</keyword>
<gene>
    <name evidence="1" type="ORF">GENT11_18490</name>
</gene>
<reference evidence="1 2" key="1">
    <citation type="journal article" date="2022" name="Int. J. Syst. Evol. Microbiol.">
        <title>Flavobacterium ammonificans sp. nov. and Flavobacterium ammoniigenes sp. nov., ammonifying bacteria isolated from surface river water.</title>
        <authorList>
            <person name="Watanabe K."/>
            <person name="Kitamura T."/>
            <person name="Ogata Y."/>
            <person name="Shindo C."/>
            <person name="Suda W."/>
        </authorList>
    </citation>
    <scope>NUCLEOTIDE SEQUENCE [LARGE SCALE GENOMIC DNA]</scope>
    <source>
        <strain evidence="1 2">GENT11</strain>
    </source>
</reference>
<dbReference type="RefSeq" id="WP_229329809.1">
    <property type="nucleotide sequence ID" value="NZ_AP025183.1"/>
</dbReference>
<name>A0ABN6KWH4_9FLAO</name>
<organism evidence="1 2">
    <name type="scientific">Flavobacterium ammonificans</name>
    <dbReference type="NCBI Taxonomy" id="1751056"/>
    <lineage>
        <taxon>Bacteria</taxon>
        <taxon>Pseudomonadati</taxon>
        <taxon>Bacteroidota</taxon>
        <taxon>Flavobacteriia</taxon>
        <taxon>Flavobacteriales</taxon>
        <taxon>Flavobacteriaceae</taxon>
        <taxon>Flavobacterium</taxon>
    </lineage>
</organism>
<dbReference type="Proteomes" id="UP001319865">
    <property type="component" value="Chromosome"/>
</dbReference>